<protein>
    <submittedName>
        <fullName evidence="1">Uncharacterized protein</fullName>
    </submittedName>
</protein>
<organism evidence="1 2">
    <name type="scientific">Rhodofomes roseus</name>
    <dbReference type="NCBI Taxonomy" id="34475"/>
    <lineage>
        <taxon>Eukaryota</taxon>
        <taxon>Fungi</taxon>
        <taxon>Dikarya</taxon>
        <taxon>Basidiomycota</taxon>
        <taxon>Agaricomycotina</taxon>
        <taxon>Agaricomycetes</taxon>
        <taxon>Polyporales</taxon>
        <taxon>Rhodofomes</taxon>
    </lineage>
</organism>
<reference evidence="1 2" key="1">
    <citation type="journal article" date="2021" name="Environ. Microbiol.">
        <title>Gene family expansions and transcriptome signatures uncover fungal adaptations to wood decay.</title>
        <authorList>
            <person name="Hage H."/>
            <person name="Miyauchi S."/>
            <person name="Viragh M."/>
            <person name="Drula E."/>
            <person name="Min B."/>
            <person name="Chaduli D."/>
            <person name="Navarro D."/>
            <person name="Favel A."/>
            <person name="Norest M."/>
            <person name="Lesage-Meessen L."/>
            <person name="Balint B."/>
            <person name="Merenyi Z."/>
            <person name="de Eugenio L."/>
            <person name="Morin E."/>
            <person name="Martinez A.T."/>
            <person name="Baldrian P."/>
            <person name="Stursova M."/>
            <person name="Martinez M.J."/>
            <person name="Novotny C."/>
            <person name="Magnuson J.K."/>
            <person name="Spatafora J.W."/>
            <person name="Maurice S."/>
            <person name="Pangilinan J."/>
            <person name="Andreopoulos W."/>
            <person name="LaButti K."/>
            <person name="Hundley H."/>
            <person name="Na H."/>
            <person name="Kuo A."/>
            <person name="Barry K."/>
            <person name="Lipzen A."/>
            <person name="Henrissat B."/>
            <person name="Riley R."/>
            <person name="Ahrendt S."/>
            <person name="Nagy L.G."/>
            <person name="Grigoriev I.V."/>
            <person name="Martin F."/>
            <person name="Rosso M.N."/>
        </authorList>
    </citation>
    <scope>NUCLEOTIDE SEQUENCE [LARGE SCALE GENOMIC DNA]</scope>
    <source>
        <strain evidence="1 2">CIRM-BRFM 1785</strain>
    </source>
</reference>
<name>A0ABQ8KV23_9APHY</name>
<proteinExistence type="predicted"/>
<gene>
    <name evidence="1" type="ORF">C8Q71DRAFT_355165</name>
</gene>
<dbReference type="Proteomes" id="UP000814176">
    <property type="component" value="Unassembled WGS sequence"/>
</dbReference>
<evidence type="ECO:0000313" key="1">
    <source>
        <dbReference type="EMBL" id="KAH9841931.1"/>
    </source>
</evidence>
<comment type="caution">
    <text evidence="1">The sequence shown here is derived from an EMBL/GenBank/DDBJ whole genome shotgun (WGS) entry which is preliminary data.</text>
</comment>
<keyword evidence="2" id="KW-1185">Reference proteome</keyword>
<dbReference type="RefSeq" id="XP_047783230.1">
    <property type="nucleotide sequence ID" value="XM_047918040.1"/>
</dbReference>
<dbReference type="GeneID" id="71998772"/>
<evidence type="ECO:0000313" key="2">
    <source>
        <dbReference type="Proteomes" id="UP000814176"/>
    </source>
</evidence>
<dbReference type="EMBL" id="JADCUA010000003">
    <property type="protein sequence ID" value="KAH9841931.1"/>
    <property type="molecule type" value="Genomic_DNA"/>
</dbReference>
<accession>A0ABQ8KV23</accession>
<sequence>MTGCRTLHTLACPSTLTRSAVLIQHAIPVLQYEDQVGDIAISADGCSELYSNIRYHDEYSSPRWSTVKLIYIRSRDTLGVLGQRRLVLCINFGLHCTSSRDCRKICTDTQSEGVMLALCELPSLAHGRGNYRRSNTLTCDEKRDHSHDCVSSHCDSRPRQPSSLVTRVRHHSYEEHWPSNPTRCLIATEHSDMGTIAACFQHGKKITSFNLFSGSGVWFKIALKGIL</sequence>